<proteinExistence type="predicted"/>
<dbReference type="AlphaFoldDB" id="A0AAD5NST5"/>
<comment type="caution">
    <text evidence="1">The sequence shown here is derived from an EMBL/GenBank/DDBJ whole genome shotgun (WGS) entry which is preliminary data.</text>
</comment>
<dbReference type="EMBL" id="JAJSOW010000102">
    <property type="protein sequence ID" value="KAI9178138.1"/>
    <property type="molecule type" value="Genomic_DNA"/>
</dbReference>
<accession>A0AAD5NST5</accession>
<evidence type="ECO:0000313" key="1">
    <source>
        <dbReference type="EMBL" id="KAI9178138.1"/>
    </source>
</evidence>
<dbReference type="Proteomes" id="UP001064489">
    <property type="component" value="Chromosome 5"/>
</dbReference>
<organism evidence="1 2">
    <name type="scientific">Acer negundo</name>
    <name type="common">Box elder</name>
    <dbReference type="NCBI Taxonomy" id="4023"/>
    <lineage>
        <taxon>Eukaryota</taxon>
        <taxon>Viridiplantae</taxon>
        <taxon>Streptophyta</taxon>
        <taxon>Embryophyta</taxon>
        <taxon>Tracheophyta</taxon>
        <taxon>Spermatophyta</taxon>
        <taxon>Magnoliopsida</taxon>
        <taxon>eudicotyledons</taxon>
        <taxon>Gunneridae</taxon>
        <taxon>Pentapetalae</taxon>
        <taxon>rosids</taxon>
        <taxon>malvids</taxon>
        <taxon>Sapindales</taxon>
        <taxon>Sapindaceae</taxon>
        <taxon>Hippocastanoideae</taxon>
        <taxon>Acereae</taxon>
        <taxon>Acer</taxon>
    </lineage>
</organism>
<reference evidence="1" key="2">
    <citation type="submission" date="2023-02" db="EMBL/GenBank/DDBJ databases">
        <authorList>
            <person name="Swenson N.G."/>
            <person name="Wegrzyn J.L."/>
            <person name="Mcevoy S.L."/>
        </authorList>
    </citation>
    <scope>NUCLEOTIDE SEQUENCE</scope>
    <source>
        <strain evidence="1">91603</strain>
        <tissue evidence="1">Leaf</tissue>
    </source>
</reference>
<reference evidence="1" key="1">
    <citation type="journal article" date="2022" name="Plant J.">
        <title>Strategies of tolerance reflected in two North American maple genomes.</title>
        <authorList>
            <person name="McEvoy S.L."/>
            <person name="Sezen U.U."/>
            <person name="Trouern-Trend A."/>
            <person name="McMahon S.M."/>
            <person name="Schaberg P.G."/>
            <person name="Yang J."/>
            <person name="Wegrzyn J.L."/>
            <person name="Swenson N.G."/>
        </authorList>
    </citation>
    <scope>NUCLEOTIDE SEQUENCE</scope>
    <source>
        <strain evidence="1">91603</strain>
    </source>
</reference>
<name>A0AAD5NST5_ACENE</name>
<keyword evidence="2" id="KW-1185">Reference proteome</keyword>
<protein>
    <recommendedName>
        <fullName evidence="3">AMP-binding enzyme C-terminal domain-containing protein</fullName>
    </recommendedName>
</protein>
<gene>
    <name evidence="1" type="ORF">LWI28_023137</name>
</gene>
<sequence length="104" mass="11471">MVKSDLTKYDLGSLRFLLSRGAPLPSGDGVVAKVAANEPSSMMAKCDPHHGKKKEEGRTQIQFSTFPVEQKRKIYRVAFIDCIPKSANGKILRKELVDLAISNP</sequence>
<evidence type="ECO:0000313" key="2">
    <source>
        <dbReference type="Proteomes" id="UP001064489"/>
    </source>
</evidence>
<evidence type="ECO:0008006" key="3">
    <source>
        <dbReference type="Google" id="ProtNLM"/>
    </source>
</evidence>